<protein>
    <recommendedName>
        <fullName evidence="2">Putative glutamine amidotransferase domain-containing protein</fullName>
    </recommendedName>
</protein>
<dbReference type="Gene3D" id="3.40.50.880">
    <property type="match status" value="1"/>
</dbReference>
<accession>A0A5C5W6E3</accession>
<keyword evidence="4" id="KW-1185">Reference proteome</keyword>
<dbReference type="InterPro" id="IPR036465">
    <property type="entry name" value="vWFA_dom_sf"/>
</dbReference>
<feature type="transmembrane region" description="Helical" evidence="1">
    <location>
        <begin position="43"/>
        <end position="62"/>
    </location>
</feature>
<dbReference type="Proteomes" id="UP000318995">
    <property type="component" value="Unassembled WGS sequence"/>
</dbReference>
<dbReference type="Pfam" id="PF07090">
    <property type="entry name" value="GATase1_like"/>
    <property type="match status" value="1"/>
</dbReference>
<evidence type="ECO:0000259" key="2">
    <source>
        <dbReference type="Pfam" id="PF07090"/>
    </source>
</evidence>
<feature type="transmembrane region" description="Helical" evidence="1">
    <location>
        <begin position="12"/>
        <end position="31"/>
    </location>
</feature>
<dbReference type="SUPFAM" id="SSF52317">
    <property type="entry name" value="Class I glutamine amidotransferase-like"/>
    <property type="match status" value="1"/>
</dbReference>
<proteinExistence type="predicted"/>
<evidence type="ECO:0000313" key="4">
    <source>
        <dbReference type="Proteomes" id="UP000318995"/>
    </source>
</evidence>
<keyword evidence="1" id="KW-0472">Membrane</keyword>
<dbReference type="RefSeq" id="WP_146572985.1">
    <property type="nucleotide sequence ID" value="NZ_SJPH01000003.1"/>
</dbReference>
<evidence type="ECO:0000313" key="3">
    <source>
        <dbReference type="EMBL" id="TWT46456.1"/>
    </source>
</evidence>
<feature type="domain" description="Putative glutamine amidotransferase" evidence="2">
    <location>
        <begin position="404"/>
        <end position="567"/>
    </location>
</feature>
<dbReference type="CDD" id="cd00198">
    <property type="entry name" value="vWFA"/>
    <property type="match status" value="1"/>
</dbReference>
<name>A0A5C5W6E3_9BACT</name>
<dbReference type="SUPFAM" id="SSF53300">
    <property type="entry name" value="vWA-like"/>
    <property type="match status" value="1"/>
</dbReference>
<dbReference type="InterPro" id="IPR010768">
    <property type="entry name" value="GATase1-like"/>
</dbReference>
<dbReference type="EMBL" id="SJPH01000003">
    <property type="protein sequence ID" value="TWT46456.1"/>
    <property type="molecule type" value="Genomic_DNA"/>
</dbReference>
<keyword evidence="1" id="KW-0812">Transmembrane</keyword>
<dbReference type="AlphaFoldDB" id="A0A5C5W6E3"/>
<dbReference type="InterPro" id="IPR029062">
    <property type="entry name" value="Class_I_gatase-like"/>
</dbReference>
<reference evidence="3 4" key="1">
    <citation type="submission" date="2019-02" db="EMBL/GenBank/DDBJ databases">
        <title>Deep-cultivation of Planctomycetes and their phenomic and genomic characterization uncovers novel biology.</title>
        <authorList>
            <person name="Wiegand S."/>
            <person name="Jogler M."/>
            <person name="Boedeker C."/>
            <person name="Pinto D."/>
            <person name="Vollmers J."/>
            <person name="Rivas-Marin E."/>
            <person name="Kohn T."/>
            <person name="Peeters S.H."/>
            <person name="Heuer A."/>
            <person name="Rast P."/>
            <person name="Oberbeckmann S."/>
            <person name="Bunk B."/>
            <person name="Jeske O."/>
            <person name="Meyerdierks A."/>
            <person name="Storesund J.E."/>
            <person name="Kallscheuer N."/>
            <person name="Luecker S."/>
            <person name="Lage O.M."/>
            <person name="Pohl T."/>
            <person name="Merkel B.J."/>
            <person name="Hornburger P."/>
            <person name="Mueller R.-W."/>
            <person name="Bruemmer F."/>
            <person name="Labrenz M."/>
            <person name="Spormann A.M."/>
            <person name="Op Den Camp H."/>
            <person name="Overmann J."/>
            <person name="Amann R."/>
            <person name="Jetten M.S.M."/>
            <person name="Mascher T."/>
            <person name="Medema M.H."/>
            <person name="Devos D.P."/>
            <person name="Kaster A.-K."/>
            <person name="Ovreas L."/>
            <person name="Rohde M."/>
            <person name="Galperin M.Y."/>
            <person name="Jogler C."/>
        </authorList>
    </citation>
    <scope>NUCLEOTIDE SEQUENCE [LARGE SCALE GENOMIC DNA]</scope>
    <source>
        <strain evidence="3 4">Pla111</strain>
    </source>
</reference>
<dbReference type="OrthoDB" id="9781333at2"/>
<dbReference type="PANTHER" id="PTHR37947">
    <property type="entry name" value="BLL2462 PROTEIN"/>
    <property type="match status" value="1"/>
</dbReference>
<sequence>MSSWEATIDPVGGPILTTLLAGGLLALCLLVKPVGVALTPRRRGWLTGLRLMLWLAVLAAWLRPTLLTVASEPIASAIGVLLDASRSMGVADAAGGRTRWQVAKQSLAAAEPALVQLAEREGLRLYRFGEGVQPLSGDPARIEGEPTETGSAIGAAIDEVIADTAAGQLTAVILLSDGAQRANSSSDTPPLAAARRLATLGTPLYAVPIGDRNTGLGVDLAIEDLAVSPNAFAGAPLSVRAVLRAAGLPNRRVAVQLLWENAQGGADLVQTQPLVLRPGQATYPLALQHVPTTPGEWKLTLRVPGAEGETVTANNEQGAFVTVREGGVRVLYLTGAARIGGAPSIEQRFVRASLGASPDVSVERIVFNYRQPGRDLTERFRLGVVDLVVLDDLDSIALSQSSWRALADAVTQGVGLLMIGGRHSFGPGGYRDTPLAEVLPLTLGRAERQAFGQPVREDMHVRGPLRIEPVADAEGIHPLLRIAEDNAAAWKKLPPLDGANRLDRTRLRLNARVLAVAAGAERTPLLVAGQPGVGRVLAMAGDSTWRWVLAGYGEEHRRFWRQAALWLVKKDEIDGEAVRVRLSARRVNPGERLDVTAEVRLPADQQEDPSRVRYSATVTLPSGATQQLALTDGRVRSTAGFFATAEPGDYRVRVSASMADKPLGEATARFLVPRRDLELDRPAAEPDRLERMAAATSDVGGKTIAPEELPDLLAELARQKPEQRRQITSRYTPWDDWPFFLLVIGLMGADWGLRRRWGLP</sequence>
<gene>
    <name evidence="3" type="ORF">Pla111_15520</name>
</gene>
<dbReference type="Gene3D" id="3.40.50.410">
    <property type="entry name" value="von Willebrand factor, type A domain"/>
    <property type="match status" value="1"/>
</dbReference>
<evidence type="ECO:0000256" key="1">
    <source>
        <dbReference type="SAM" id="Phobius"/>
    </source>
</evidence>
<dbReference type="PANTHER" id="PTHR37947:SF1">
    <property type="entry name" value="BLL2462 PROTEIN"/>
    <property type="match status" value="1"/>
</dbReference>
<organism evidence="3 4">
    <name type="scientific">Botrimarina hoheduenensis</name>
    <dbReference type="NCBI Taxonomy" id="2528000"/>
    <lineage>
        <taxon>Bacteria</taxon>
        <taxon>Pseudomonadati</taxon>
        <taxon>Planctomycetota</taxon>
        <taxon>Planctomycetia</taxon>
        <taxon>Pirellulales</taxon>
        <taxon>Lacipirellulaceae</taxon>
        <taxon>Botrimarina</taxon>
    </lineage>
</organism>
<keyword evidence="1" id="KW-1133">Transmembrane helix</keyword>
<comment type="caution">
    <text evidence="3">The sequence shown here is derived from an EMBL/GenBank/DDBJ whole genome shotgun (WGS) entry which is preliminary data.</text>
</comment>